<dbReference type="Pfam" id="PF00425">
    <property type="entry name" value="Chorismate_bind"/>
    <property type="match status" value="1"/>
</dbReference>
<dbReference type="PRINTS" id="PR00095">
    <property type="entry name" value="ANTSNTHASEI"/>
</dbReference>
<dbReference type="GO" id="GO:0046820">
    <property type="term" value="F:4-amino-4-deoxychorismate synthase activity"/>
    <property type="evidence" value="ECO:0007669"/>
    <property type="project" value="UniProtKB-EC"/>
</dbReference>
<feature type="domain" description="Chorismate-utilising enzyme C-terminal" evidence="2">
    <location>
        <begin position="125"/>
        <end position="378"/>
    </location>
</feature>
<keyword evidence="3" id="KW-0808">Transferase</keyword>
<evidence type="ECO:0000259" key="2">
    <source>
        <dbReference type="Pfam" id="PF00425"/>
    </source>
</evidence>
<dbReference type="Gene3D" id="3.60.120.10">
    <property type="entry name" value="Anthranilate synthase"/>
    <property type="match status" value="1"/>
</dbReference>
<dbReference type="SUPFAM" id="SSF56322">
    <property type="entry name" value="ADC synthase"/>
    <property type="match status" value="1"/>
</dbReference>
<evidence type="ECO:0000313" key="3">
    <source>
        <dbReference type="EMBL" id="WDR01822.1"/>
    </source>
</evidence>
<keyword evidence="3" id="KW-0032">Aminotransferase</keyword>
<dbReference type="InterPro" id="IPR001544">
    <property type="entry name" value="Aminotrans_IV"/>
</dbReference>
<dbReference type="PANTHER" id="PTHR11236">
    <property type="entry name" value="AMINOBENZOATE/ANTHRANILATE SYNTHASE"/>
    <property type="match status" value="1"/>
</dbReference>
<dbReference type="InterPro" id="IPR043132">
    <property type="entry name" value="BCAT-like_C"/>
</dbReference>
<dbReference type="PANTHER" id="PTHR11236:SF50">
    <property type="entry name" value="AMINODEOXYCHORISMATE SYNTHASE COMPONENT 1"/>
    <property type="match status" value="1"/>
</dbReference>
<dbReference type="InterPro" id="IPR019999">
    <property type="entry name" value="Anth_synth_I-like"/>
</dbReference>
<protein>
    <recommendedName>
        <fullName evidence="1">Probable branched-chain-amino-acid aminotransferase</fullName>
    </recommendedName>
</protein>
<dbReference type="Gene3D" id="3.30.470.10">
    <property type="match status" value="1"/>
</dbReference>
<dbReference type="Gene3D" id="3.20.10.10">
    <property type="entry name" value="D-amino Acid Aminotransferase, subunit A, domain 2"/>
    <property type="match status" value="1"/>
</dbReference>
<dbReference type="RefSeq" id="WP_282218232.1">
    <property type="nucleotide sequence ID" value="NZ_CP118246.1"/>
</dbReference>
<dbReference type="InterPro" id="IPR005802">
    <property type="entry name" value="ADC_synth_comp_1"/>
</dbReference>
<evidence type="ECO:0000313" key="4">
    <source>
        <dbReference type="Proteomes" id="UP001220530"/>
    </source>
</evidence>
<sequence>MISPGTVLLHDTLNPLGQNLLFTRPREILCAYDADSAGAALERLQSAQAEGQWAAGYFAYELGYLFEERLTHLLPAVTPTPLLWFGLYDAPQKFDRDSVLAWLEAQTDGNTRGRVINIRPSLNVADYAEAFAAIKFYIAAGDVYQINLTFKALFELEGDAVALYRDLVRQQNVAYGALIATKSHTILSRSPELFIASSAGTLRARPMKGTRPRGRSIDDDELDRTALANDPKNRAENLMITDLLRNDLGRIAHIGTVEVTDLFSVETYRSLHTMTSGITATLRPGLGTSQILANLFPCGSITGAPKMRAMEIIASLEAGPRGLYTGAIGYFAPSGDFCLNVAIRTLMIDQDGHGEIGIGGGIVADSILEAEYDEALLKMKFLTDPPVPVALIETMRWDADEGYYLLDRHLDRLLASCRYFRIECQRQQLEELLAATARDFAGTTVRVRLLLDEVHGPSISAVPLPPNPAVFRFCLSPEPLQSGSIWLAHKTTNRAFYDEPRQAAAAQFGVDEVVFCNETGELTEGSITNIFVERDGVLLTPPLSAGLLPGTLRAALLASGRASEARLIPADLTRGDSIYLGNSVRGLLPAQFVDQSKAS</sequence>
<dbReference type="InterPro" id="IPR015890">
    <property type="entry name" value="Chorismate_C"/>
</dbReference>
<keyword evidence="4" id="KW-1185">Reference proteome</keyword>
<organism evidence="3 4">
    <name type="scientific">Devosia algicola</name>
    <dbReference type="NCBI Taxonomy" id="3026418"/>
    <lineage>
        <taxon>Bacteria</taxon>
        <taxon>Pseudomonadati</taxon>
        <taxon>Pseudomonadota</taxon>
        <taxon>Alphaproteobacteria</taxon>
        <taxon>Hyphomicrobiales</taxon>
        <taxon>Devosiaceae</taxon>
        <taxon>Devosia</taxon>
    </lineage>
</organism>
<name>A0ABY7YKQ7_9HYPH</name>
<dbReference type="InterPro" id="IPR005801">
    <property type="entry name" value="ADC_synthase"/>
</dbReference>
<dbReference type="InterPro" id="IPR036038">
    <property type="entry name" value="Aminotransferase-like"/>
</dbReference>
<dbReference type="NCBIfam" id="TIGR00553">
    <property type="entry name" value="pabB"/>
    <property type="match status" value="1"/>
</dbReference>
<dbReference type="SUPFAM" id="SSF56752">
    <property type="entry name" value="D-aminoacid aminotransferase-like PLP-dependent enzymes"/>
    <property type="match status" value="1"/>
</dbReference>
<dbReference type="Proteomes" id="UP001220530">
    <property type="component" value="Chromosome"/>
</dbReference>
<dbReference type="EMBL" id="CP118246">
    <property type="protein sequence ID" value="WDR01822.1"/>
    <property type="molecule type" value="Genomic_DNA"/>
</dbReference>
<reference evidence="3 4" key="1">
    <citation type="submission" date="2023-02" db="EMBL/GenBank/DDBJ databases">
        <title>Devosia algicola sp. nov., isolated from the phycosphere of marine algae.</title>
        <authorList>
            <person name="Kim J.M."/>
            <person name="Lee J.K."/>
            <person name="Choi B.J."/>
            <person name="Bayburt H."/>
            <person name="Jeon C.O."/>
        </authorList>
    </citation>
    <scope>NUCLEOTIDE SEQUENCE [LARGE SCALE GENOMIC DNA]</scope>
    <source>
        <strain evidence="3 4">G20-9</strain>
    </source>
</reference>
<dbReference type="InterPro" id="IPR043131">
    <property type="entry name" value="BCAT-like_N"/>
</dbReference>
<proteinExistence type="predicted"/>
<evidence type="ECO:0000256" key="1">
    <source>
        <dbReference type="ARBA" id="ARBA00014472"/>
    </source>
</evidence>
<dbReference type="Pfam" id="PF01063">
    <property type="entry name" value="Aminotran_4"/>
    <property type="match status" value="1"/>
</dbReference>
<gene>
    <name evidence="3" type="primary">pabB</name>
    <name evidence="3" type="ORF">PSQ19_13995</name>
</gene>
<accession>A0ABY7YKQ7</accession>